<dbReference type="CDD" id="cd00130">
    <property type="entry name" value="PAS"/>
    <property type="match status" value="2"/>
</dbReference>
<dbReference type="SUPFAM" id="SSF55785">
    <property type="entry name" value="PYP-like sensor domain (PAS domain)"/>
    <property type="match status" value="2"/>
</dbReference>
<dbReference type="PROSITE" id="PS50112">
    <property type="entry name" value="PAS"/>
    <property type="match status" value="2"/>
</dbReference>
<dbReference type="InterPro" id="IPR000160">
    <property type="entry name" value="GGDEF_dom"/>
</dbReference>
<dbReference type="CDD" id="cd01948">
    <property type="entry name" value="EAL"/>
    <property type="match status" value="1"/>
</dbReference>
<name>A0ABP7LF48_9GAMM</name>
<feature type="domain" description="EAL" evidence="3">
    <location>
        <begin position="590"/>
        <end position="844"/>
    </location>
</feature>
<gene>
    <name evidence="5" type="ORF">GCM10022405_24360</name>
</gene>
<reference evidence="6" key="1">
    <citation type="journal article" date="2019" name="Int. J. Syst. Evol. Microbiol.">
        <title>The Global Catalogue of Microorganisms (GCM) 10K type strain sequencing project: providing services to taxonomists for standard genome sequencing and annotation.</title>
        <authorList>
            <consortium name="The Broad Institute Genomics Platform"/>
            <consortium name="The Broad Institute Genome Sequencing Center for Infectious Disease"/>
            <person name="Wu L."/>
            <person name="Ma J."/>
        </authorList>
    </citation>
    <scope>NUCLEOTIDE SEQUENCE [LARGE SCALE GENOMIC DNA]</scope>
    <source>
        <strain evidence="6">JCM 17201</strain>
    </source>
</reference>
<feature type="domain" description="GGDEF" evidence="4">
    <location>
        <begin position="449"/>
        <end position="581"/>
    </location>
</feature>
<comment type="caution">
    <text evidence="5">The sequence shown here is derived from an EMBL/GenBank/DDBJ whole genome shotgun (WGS) entry which is preliminary data.</text>
</comment>
<sequence>MITLGIGEALIAALEQAFFACVLIDDNDRIRFFNQGAEKLWGFSREEVLGQSVERLVPPEIRADHGDNIRQNREGVAPTVVGKSQRLQLRRKDGQPLWASFTLLRLNIGLRPHYLALARDITEEVDQAQQLLLQFKVFHSAHQPMAILNADRCITQVNRAFAKLFGYEVGEMIGNEPANLFSAEELTPEEFANHQAFPWGQEPILHEAKARTKNGRSLWIRIFSSPIDDTDGPFRGYSLDVVHDITESRRLRDLERDVLQSMASDLSFSEQGKFLCRRLREIVPDILVSIIRVDDERRLRLWAADGLPTGYLHEIEGLILGPNVGSCGSAVSRGLPTICCDIEHDPHWKDYADRALQHGLRACWSFPIKLRNNVVAGALAFYSRTPNEPSAYHFRIVESCTHLCMLAIEREVDRMRMDRLTHFDRLTGLPNLERLRRCIDELLVKSSTTSLAVLSLGLDGFRDLNEGLGYAVGDRVLLKIATRLQVHLDSLAFVSRTEADIFVVVVPNQDVDSTIQLIKLLQEKLGEPFDAAGYPVHITASVGISLYPQDSRDRTALLEDAHKAMHEARALGRGNHYFFSPELNVLARDRFLLGTALHRAIAEGRLYLVYQPQVRLCDQQLYGVEALARWSDPELGTIPPERFIKLAEEIGEIEALGRWVLRQACSQMAVWQAQNAPIPVVSVNLSPLSFRAPGLADYVAALLQEYSLEGKSLTVEITESASMALTDDMLQIVRALRALGVGLAVDDFGTGYSSLSNLVHLPVTEVKIDRSFISQLREDERLKSIVVAVIGMGNSLRLNVIAEGVETAEQCDLLRHHQCPVIQGYFFSRPLAPPELHQWLKHRSDEVVRDGCQHSLEGDGGMVAPEKTS</sequence>
<protein>
    <submittedName>
        <fullName evidence="5">EAL domain-containing protein</fullName>
    </submittedName>
</protein>
<dbReference type="NCBIfam" id="TIGR00229">
    <property type="entry name" value="sensory_box"/>
    <property type="match status" value="2"/>
</dbReference>
<dbReference type="InterPro" id="IPR003018">
    <property type="entry name" value="GAF"/>
</dbReference>
<dbReference type="Pfam" id="PF13185">
    <property type="entry name" value="GAF_2"/>
    <property type="match status" value="1"/>
</dbReference>
<dbReference type="NCBIfam" id="TIGR00254">
    <property type="entry name" value="GGDEF"/>
    <property type="match status" value="1"/>
</dbReference>
<dbReference type="EMBL" id="BAABDG010000003">
    <property type="protein sequence ID" value="GAA3898183.1"/>
    <property type="molecule type" value="Genomic_DNA"/>
</dbReference>
<feature type="domain" description="PAC" evidence="2">
    <location>
        <begin position="83"/>
        <end position="133"/>
    </location>
</feature>
<dbReference type="Gene3D" id="3.30.450.40">
    <property type="match status" value="1"/>
</dbReference>
<dbReference type="CDD" id="cd01949">
    <property type="entry name" value="GGDEF"/>
    <property type="match status" value="1"/>
</dbReference>
<dbReference type="Gene3D" id="3.30.70.270">
    <property type="match status" value="1"/>
</dbReference>
<dbReference type="PIRSF" id="PIRSF005925">
    <property type="entry name" value="Dos"/>
    <property type="match status" value="1"/>
</dbReference>
<dbReference type="SUPFAM" id="SSF55781">
    <property type="entry name" value="GAF domain-like"/>
    <property type="match status" value="1"/>
</dbReference>
<feature type="domain" description="PAS" evidence="1">
    <location>
        <begin position="6"/>
        <end position="60"/>
    </location>
</feature>
<dbReference type="NCBIfam" id="NF008467">
    <property type="entry name" value="PRK11359.1"/>
    <property type="match status" value="1"/>
</dbReference>
<dbReference type="InterPro" id="IPR001633">
    <property type="entry name" value="EAL_dom"/>
</dbReference>
<evidence type="ECO:0000259" key="3">
    <source>
        <dbReference type="PROSITE" id="PS50883"/>
    </source>
</evidence>
<evidence type="ECO:0000259" key="2">
    <source>
        <dbReference type="PROSITE" id="PS50113"/>
    </source>
</evidence>
<dbReference type="InterPro" id="IPR029787">
    <property type="entry name" value="Nucleotide_cyclase"/>
</dbReference>
<evidence type="ECO:0000259" key="4">
    <source>
        <dbReference type="PROSITE" id="PS50887"/>
    </source>
</evidence>
<evidence type="ECO:0000313" key="5">
    <source>
        <dbReference type="EMBL" id="GAA3898183.1"/>
    </source>
</evidence>
<dbReference type="InterPro" id="IPR043128">
    <property type="entry name" value="Rev_trsase/Diguanyl_cyclase"/>
</dbReference>
<keyword evidence="6" id="KW-1185">Reference proteome</keyword>
<dbReference type="SMART" id="SM00052">
    <property type="entry name" value="EAL"/>
    <property type="match status" value="1"/>
</dbReference>
<dbReference type="PROSITE" id="PS50887">
    <property type="entry name" value="GGDEF"/>
    <property type="match status" value="1"/>
</dbReference>
<dbReference type="InterPro" id="IPR029016">
    <property type="entry name" value="GAF-like_dom_sf"/>
</dbReference>
<dbReference type="InterPro" id="IPR035919">
    <property type="entry name" value="EAL_sf"/>
</dbReference>
<dbReference type="InterPro" id="IPR001610">
    <property type="entry name" value="PAC"/>
</dbReference>
<dbReference type="Pfam" id="PF13426">
    <property type="entry name" value="PAS_9"/>
    <property type="match status" value="2"/>
</dbReference>
<dbReference type="InterPro" id="IPR012226">
    <property type="entry name" value="Diguanyl_cyclase/Pdiesterase"/>
</dbReference>
<dbReference type="PANTHER" id="PTHR44757">
    <property type="entry name" value="DIGUANYLATE CYCLASE DGCP"/>
    <property type="match status" value="1"/>
</dbReference>
<dbReference type="SUPFAM" id="SSF55073">
    <property type="entry name" value="Nucleotide cyclase"/>
    <property type="match status" value="1"/>
</dbReference>
<dbReference type="InterPro" id="IPR000014">
    <property type="entry name" value="PAS"/>
</dbReference>
<dbReference type="Gene3D" id="3.30.450.20">
    <property type="entry name" value="PAS domain"/>
    <property type="match status" value="2"/>
</dbReference>
<dbReference type="Pfam" id="PF00563">
    <property type="entry name" value="EAL"/>
    <property type="match status" value="1"/>
</dbReference>
<organism evidence="5 6">
    <name type="scientific">Gibbsiella dentisursi</name>
    <dbReference type="NCBI Taxonomy" id="796890"/>
    <lineage>
        <taxon>Bacteria</taxon>
        <taxon>Pseudomonadati</taxon>
        <taxon>Pseudomonadota</taxon>
        <taxon>Gammaproteobacteria</taxon>
        <taxon>Enterobacterales</taxon>
        <taxon>Yersiniaceae</taxon>
        <taxon>Gibbsiella</taxon>
    </lineage>
</organism>
<feature type="domain" description="PAC" evidence="2">
    <location>
        <begin position="204"/>
        <end position="257"/>
    </location>
</feature>
<dbReference type="SMART" id="SM00267">
    <property type="entry name" value="GGDEF"/>
    <property type="match status" value="1"/>
</dbReference>
<accession>A0ABP7LF48</accession>
<dbReference type="SMART" id="SM00065">
    <property type="entry name" value="GAF"/>
    <property type="match status" value="1"/>
</dbReference>
<evidence type="ECO:0000313" key="6">
    <source>
        <dbReference type="Proteomes" id="UP001499994"/>
    </source>
</evidence>
<dbReference type="PROSITE" id="PS50113">
    <property type="entry name" value="PAC"/>
    <property type="match status" value="2"/>
</dbReference>
<dbReference type="InterPro" id="IPR035965">
    <property type="entry name" value="PAS-like_dom_sf"/>
</dbReference>
<evidence type="ECO:0000259" key="1">
    <source>
        <dbReference type="PROSITE" id="PS50112"/>
    </source>
</evidence>
<dbReference type="SUPFAM" id="SSF141868">
    <property type="entry name" value="EAL domain-like"/>
    <property type="match status" value="1"/>
</dbReference>
<dbReference type="PROSITE" id="PS50883">
    <property type="entry name" value="EAL"/>
    <property type="match status" value="1"/>
</dbReference>
<dbReference type="Pfam" id="PF00990">
    <property type="entry name" value="GGDEF"/>
    <property type="match status" value="1"/>
</dbReference>
<dbReference type="Proteomes" id="UP001499994">
    <property type="component" value="Unassembled WGS sequence"/>
</dbReference>
<dbReference type="InterPro" id="IPR052155">
    <property type="entry name" value="Biofilm_reg_signaling"/>
</dbReference>
<proteinExistence type="predicted"/>
<feature type="domain" description="PAS" evidence="1">
    <location>
        <begin position="136"/>
        <end position="190"/>
    </location>
</feature>
<dbReference type="SMART" id="SM00086">
    <property type="entry name" value="PAC"/>
    <property type="match status" value="2"/>
</dbReference>
<dbReference type="InterPro" id="IPR000700">
    <property type="entry name" value="PAS-assoc_C"/>
</dbReference>
<dbReference type="PANTHER" id="PTHR44757:SF2">
    <property type="entry name" value="BIOFILM ARCHITECTURE MAINTENANCE PROTEIN MBAA"/>
    <property type="match status" value="1"/>
</dbReference>
<dbReference type="Gene3D" id="3.20.20.450">
    <property type="entry name" value="EAL domain"/>
    <property type="match status" value="1"/>
</dbReference>
<dbReference type="SMART" id="SM00091">
    <property type="entry name" value="PAS"/>
    <property type="match status" value="2"/>
</dbReference>